<keyword evidence="5" id="KW-0611">Plant defense</keyword>
<dbReference type="InterPro" id="IPR036390">
    <property type="entry name" value="WH_DNA-bd_sf"/>
</dbReference>
<evidence type="ECO:0000259" key="9">
    <source>
        <dbReference type="PROSITE" id="PS50104"/>
    </source>
</evidence>
<protein>
    <recommendedName>
        <fullName evidence="1">ADP-ribosyl cyclase/cyclic ADP-ribose hydrolase</fullName>
        <ecNumber evidence="1">3.2.2.6</ecNumber>
    </recommendedName>
</protein>
<dbReference type="Gene3D" id="3.40.50.300">
    <property type="entry name" value="P-loop containing nucleotide triphosphate hydrolases"/>
    <property type="match status" value="1"/>
</dbReference>
<dbReference type="SMART" id="SM00255">
    <property type="entry name" value="TIR"/>
    <property type="match status" value="1"/>
</dbReference>
<dbReference type="Pfam" id="PF23282">
    <property type="entry name" value="WHD_ROQ1"/>
    <property type="match status" value="1"/>
</dbReference>
<comment type="caution">
    <text evidence="10">The sequence shown here is derived from an EMBL/GenBank/DDBJ whole genome shotgun (WGS) entry which is preliminary data.</text>
</comment>
<dbReference type="Gene3D" id="3.40.50.10140">
    <property type="entry name" value="Toll/interleukin-1 receptor homology (TIR) domain"/>
    <property type="match status" value="1"/>
</dbReference>
<evidence type="ECO:0000256" key="7">
    <source>
        <dbReference type="ARBA" id="ARBA00047304"/>
    </source>
</evidence>
<accession>A0AAN7EFB4</accession>
<dbReference type="FunFam" id="3.40.50.10140:FF:000007">
    <property type="entry name" value="Disease resistance protein (TIR-NBS-LRR class)"/>
    <property type="match status" value="1"/>
</dbReference>
<evidence type="ECO:0000313" key="11">
    <source>
        <dbReference type="Proteomes" id="UP001324115"/>
    </source>
</evidence>
<dbReference type="SUPFAM" id="SSF52058">
    <property type="entry name" value="L domain-like"/>
    <property type="match status" value="1"/>
</dbReference>
<dbReference type="EMBL" id="JAXUIC010000009">
    <property type="protein sequence ID" value="KAK4570850.1"/>
    <property type="molecule type" value="Genomic_DNA"/>
</dbReference>
<dbReference type="GO" id="GO:0007165">
    <property type="term" value="P:signal transduction"/>
    <property type="evidence" value="ECO:0007669"/>
    <property type="project" value="InterPro"/>
</dbReference>
<dbReference type="InterPro" id="IPR000157">
    <property type="entry name" value="TIR_dom"/>
</dbReference>
<evidence type="ECO:0000256" key="6">
    <source>
        <dbReference type="ARBA" id="ARBA00023027"/>
    </source>
</evidence>
<dbReference type="Proteomes" id="UP001324115">
    <property type="component" value="Unassembled WGS sequence"/>
</dbReference>
<proteinExistence type="predicted"/>
<dbReference type="InterPro" id="IPR045344">
    <property type="entry name" value="C-JID"/>
</dbReference>
<dbReference type="InterPro" id="IPR002182">
    <property type="entry name" value="NB-ARC"/>
</dbReference>
<evidence type="ECO:0000313" key="10">
    <source>
        <dbReference type="EMBL" id="KAK4570850.1"/>
    </source>
</evidence>
<feature type="region of interest" description="Disordered" evidence="8">
    <location>
        <begin position="1127"/>
        <end position="1149"/>
    </location>
</feature>
<evidence type="ECO:0000256" key="2">
    <source>
        <dbReference type="ARBA" id="ARBA00022614"/>
    </source>
</evidence>
<keyword evidence="4" id="KW-0378">Hydrolase</keyword>
<dbReference type="InterPro" id="IPR027417">
    <property type="entry name" value="P-loop_NTPase"/>
</dbReference>
<dbReference type="GO" id="GO:0043531">
    <property type="term" value="F:ADP binding"/>
    <property type="evidence" value="ECO:0007669"/>
    <property type="project" value="InterPro"/>
</dbReference>
<dbReference type="PANTHER" id="PTHR11017:SF559">
    <property type="entry name" value="DISEASE RESISTANCE PROTEIN CHL1"/>
    <property type="match status" value="1"/>
</dbReference>
<organism evidence="10 11">
    <name type="scientific">Quercus rubra</name>
    <name type="common">Northern red oak</name>
    <name type="synonym">Quercus borealis</name>
    <dbReference type="NCBI Taxonomy" id="3512"/>
    <lineage>
        <taxon>Eukaryota</taxon>
        <taxon>Viridiplantae</taxon>
        <taxon>Streptophyta</taxon>
        <taxon>Embryophyta</taxon>
        <taxon>Tracheophyta</taxon>
        <taxon>Spermatophyta</taxon>
        <taxon>Magnoliopsida</taxon>
        <taxon>eudicotyledons</taxon>
        <taxon>Gunneridae</taxon>
        <taxon>Pentapetalae</taxon>
        <taxon>rosids</taxon>
        <taxon>fabids</taxon>
        <taxon>Fagales</taxon>
        <taxon>Fagaceae</taxon>
        <taxon>Quercus</taxon>
    </lineage>
</organism>
<dbReference type="Pfam" id="PF20160">
    <property type="entry name" value="C-JID"/>
    <property type="match status" value="1"/>
</dbReference>
<dbReference type="InterPro" id="IPR044974">
    <property type="entry name" value="Disease_R_plants"/>
</dbReference>
<evidence type="ECO:0000256" key="4">
    <source>
        <dbReference type="ARBA" id="ARBA00022801"/>
    </source>
</evidence>
<dbReference type="Gene3D" id="1.10.8.430">
    <property type="entry name" value="Helical domain of apoptotic protease-activating factors"/>
    <property type="match status" value="1"/>
</dbReference>
<keyword evidence="2" id="KW-0433">Leucine-rich repeat</keyword>
<dbReference type="Pfam" id="PF00931">
    <property type="entry name" value="NB-ARC"/>
    <property type="match status" value="1"/>
</dbReference>
<dbReference type="GO" id="GO:0006952">
    <property type="term" value="P:defense response"/>
    <property type="evidence" value="ECO:0007669"/>
    <property type="project" value="UniProtKB-KW"/>
</dbReference>
<dbReference type="PANTHER" id="PTHR11017">
    <property type="entry name" value="LEUCINE-RICH REPEAT-CONTAINING PROTEIN"/>
    <property type="match status" value="1"/>
</dbReference>
<name>A0AAN7EFB4_QUERU</name>
<dbReference type="Gene3D" id="3.80.10.10">
    <property type="entry name" value="Ribonuclease Inhibitor"/>
    <property type="match status" value="2"/>
</dbReference>
<dbReference type="InterPro" id="IPR058192">
    <property type="entry name" value="WHD_ROQ1-like"/>
</dbReference>
<evidence type="ECO:0000256" key="5">
    <source>
        <dbReference type="ARBA" id="ARBA00022821"/>
    </source>
</evidence>
<reference evidence="10 11" key="1">
    <citation type="journal article" date="2023" name="G3 (Bethesda)">
        <title>A haplotype-resolved chromosome-scale genome for Quercus rubra L. provides insights into the genetics of adaptive traits for red oak species.</title>
        <authorList>
            <person name="Kapoor B."/>
            <person name="Jenkins J."/>
            <person name="Schmutz J."/>
            <person name="Zhebentyayeva T."/>
            <person name="Kuelheim C."/>
            <person name="Coggeshall M."/>
            <person name="Heim C."/>
            <person name="Lasky J.R."/>
            <person name="Leites L."/>
            <person name="Islam-Faridi N."/>
            <person name="Romero-Severson J."/>
            <person name="DeLeo V.L."/>
            <person name="Lucas S.M."/>
            <person name="Lazic D."/>
            <person name="Gailing O."/>
            <person name="Carlson J."/>
            <person name="Staton M."/>
        </authorList>
    </citation>
    <scope>NUCLEOTIDE SEQUENCE [LARGE SCALE GENOMIC DNA]</scope>
    <source>
        <strain evidence="10">Pseudo-F2</strain>
    </source>
</reference>
<comment type="catalytic activity">
    <reaction evidence="7">
        <text>NAD(+) + H2O = ADP-D-ribose + nicotinamide + H(+)</text>
        <dbReference type="Rhea" id="RHEA:16301"/>
        <dbReference type="ChEBI" id="CHEBI:15377"/>
        <dbReference type="ChEBI" id="CHEBI:15378"/>
        <dbReference type="ChEBI" id="CHEBI:17154"/>
        <dbReference type="ChEBI" id="CHEBI:57540"/>
        <dbReference type="ChEBI" id="CHEBI:57967"/>
        <dbReference type="EC" id="3.2.2.6"/>
    </reaction>
    <physiologicalReaction direction="left-to-right" evidence="7">
        <dbReference type="Rhea" id="RHEA:16302"/>
    </physiologicalReaction>
</comment>
<dbReference type="InterPro" id="IPR042197">
    <property type="entry name" value="Apaf_helical"/>
</dbReference>
<gene>
    <name evidence="10" type="ORF">RGQ29_029633</name>
</gene>
<dbReference type="InterPro" id="IPR003591">
    <property type="entry name" value="Leu-rich_rpt_typical-subtyp"/>
</dbReference>
<dbReference type="SUPFAM" id="SSF52540">
    <property type="entry name" value="P-loop containing nucleoside triphosphate hydrolases"/>
    <property type="match status" value="1"/>
</dbReference>
<keyword evidence="11" id="KW-1185">Reference proteome</keyword>
<dbReference type="PROSITE" id="PS50104">
    <property type="entry name" value="TIR"/>
    <property type="match status" value="1"/>
</dbReference>
<evidence type="ECO:0000256" key="8">
    <source>
        <dbReference type="SAM" id="MobiDB-lite"/>
    </source>
</evidence>
<evidence type="ECO:0000256" key="3">
    <source>
        <dbReference type="ARBA" id="ARBA00022737"/>
    </source>
</evidence>
<dbReference type="InterPro" id="IPR035897">
    <property type="entry name" value="Toll_tir_struct_dom_sf"/>
</dbReference>
<dbReference type="EC" id="3.2.2.6" evidence="1"/>
<dbReference type="GO" id="GO:0061809">
    <property type="term" value="F:NAD+ nucleosidase activity, cyclic ADP-ribose generating"/>
    <property type="evidence" value="ECO:0007669"/>
    <property type="project" value="UniProtKB-EC"/>
</dbReference>
<dbReference type="InterPro" id="IPR032675">
    <property type="entry name" value="LRR_dom_sf"/>
</dbReference>
<dbReference type="SMART" id="SM00369">
    <property type="entry name" value="LRR_TYP"/>
    <property type="match status" value="3"/>
</dbReference>
<feature type="domain" description="TIR" evidence="9">
    <location>
        <begin position="16"/>
        <end position="182"/>
    </location>
</feature>
<sequence length="1149" mass="131274">MDAISPSSSSSLIHQWKYHVFLSFRGEDTRKSFTDHLYAALNQKGIYTFRDDEKLERGKRISPVLFKAIEDSFFAIVILSKNYASSTWCLNELVKIMDCNKKMGLIVLPIFYDVNPSVVRKQIGTYAQAFVKHEKRFKKNRKKVHKWRAALKDVSNLSGWSLEDRPESEFIQGIIKVISLKLSSLFPKDTNVLVGIDSRVEKLMSLLAIGSSDVRIIGIWGMGGVGKTTLARVVYEIIFSEFEGGCFITDVGKVSEICGLLPSQQKLICDILMEKSVNIRDVDDGVLMIKNRLCHKRILLVLDDVNQFNQLEKLAGHSKWFGPGSRVIITTRDEHLLIRHNVYGIYRAQELNDYEALHLFSLKAFNKYYPPKDYLDLSTSFVDYAKGLPLAIDVLGSLLYNRSREEWECALDRVKEFPEEKIIKILQISFDGLHKTEQEIFLHIACYLNMKDKDYIVEILDCLGLFPKIGLKILIEKSLLKDYINKYRMHDLLQIMGQDIVRRDYPQEPEKWSRLWLYKDIHSVLMKNTEIEAIRGLVLELGELHKSETVHWNLEAFSMMPNLKLLIIQDDHLLHGPKNLPNGLRYLEWSWYHGRSLPSSFESNELVGLSMCHSKIIRLWKGIKHYGKLKSIKLSDSLNLIATPNVIGVPNLKKLVFEGCINLCEVDPSILVHKRLTLLNLRNCKSLSSLPNKFEMKSLEILILSGCSKIKRIPEFTENMERLSILHLDGTAVTQLPSTVEHLTNLASLNLRDCKNLVCLPSIICNFKSLKDIRVARCSKLDNLPENLWNNSSLEVLDVSGITIRELPLSSLPSLVRLNLSDCNIVTIPINFGYLPSIRYLDLSGNYFDCLPESIIQLSRLYVIYLRNCTRICSLPQFPPSVANVYAEGCTSLETLPNILTLFALHQPRLYLFNAFKLTENQGWTDIFVRFLSRYAQGIYKTPVIPLPTATISIVNPGSEIPRWFSHQSAGVTVNAHVTRPGKNVNIQVPFGMAMCVVFSVHNLHSENVDLKETILISCKISINNPGLFRFIGFLRHHEFVQTESDHLWLLYLHPESFIEDEREQLSQIDEDGFLHIEVVFDFDYNPCFVGKKCGFRMVYERDIEVIKEMWVSCGIDAQHDFDNSMVATESNNNGAGPSGEGSSNDVPH</sequence>
<dbReference type="Pfam" id="PF01582">
    <property type="entry name" value="TIR"/>
    <property type="match status" value="1"/>
</dbReference>
<dbReference type="AlphaFoldDB" id="A0AAN7EFB4"/>
<keyword evidence="3" id="KW-0677">Repeat</keyword>
<keyword evidence="6" id="KW-0520">NAD</keyword>
<evidence type="ECO:0000256" key="1">
    <source>
        <dbReference type="ARBA" id="ARBA00011982"/>
    </source>
</evidence>
<dbReference type="PRINTS" id="PR00364">
    <property type="entry name" value="DISEASERSIST"/>
</dbReference>
<dbReference type="SUPFAM" id="SSF52200">
    <property type="entry name" value="Toll/Interleukin receptor TIR domain"/>
    <property type="match status" value="1"/>
</dbReference>
<dbReference type="SUPFAM" id="SSF46785">
    <property type="entry name" value="Winged helix' DNA-binding domain"/>
    <property type="match status" value="1"/>
</dbReference>